<accession>A0ABT2PJE0</accession>
<sequence length="70" mass="6985">MLPDTLLCPLCGRSNQCAVSAGTPAEDCWCMTATISPSALAQLPDSARGQSCLCPACAAGATPAPPADPH</sequence>
<proteinExistence type="predicted"/>
<comment type="caution">
    <text evidence="1">The sequence shown here is derived from an EMBL/GenBank/DDBJ whole genome shotgun (WGS) entry which is preliminary data.</text>
</comment>
<organism evidence="1 2">
    <name type="scientific">Acidovorax bellezanensis</name>
    <dbReference type="NCBI Taxonomy" id="2976702"/>
    <lineage>
        <taxon>Bacteria</taxon>
        <taxon>Pseudomonadati</taxon>
        <taxon>Pseudomonadota</taxon>
        <taxon>Betaproteobacteria</taxon>
        <taxon>Burkholderiales</taxon>
        <taxon>Comamonadaceae</taxon>
        <taxon>Acidovorax</taxon>
    </lineage>
</organism>
<name>A0ABT2PJE0_9BURK</name>
<protein>
    <submittedName>
        <fullName evidence="1">Cysteine-rich CWC family protein</fullName>
    </submittedName>
</protein>
<gene>
    <name evidence="1" type="ORF">N0K08_08135</name>
</gene>
<dbReference type="RefSeq" id="WP_261499628.1">
    <property type="nucleotide sequence ID" value="NZ_JAODYH010000003.1"/>
</dbReference>
<evidence type="ECO:0000313" key="2">
    <source>
        <dbReference type="Proteomes" id="UP001525968"/>
    </source>
</evidence>
<dbReference type="Pfam" id="PF14375">
    <property type="entry name" value="Cys_rich_CWC"/>
    <property type="match status" value="1"/>
</dbReference>
<keyword evidence="2" id="KW-1185">Reference proteome</keyword>
<evidence type="ECO:0000313" key="1">
    <source>
        <dbReference type="EMBL" id="MCT9810598.1"/>
    </source>
</evidence>
<dbReference type="EMBL" id="JAODYH010000003">
    <property type="protein sequence ID" value="MCT9810598.1"/>
    <property type="molecule type" value="Genomic_DNA"/>
</dbReference>
<dbReference type="Proteomes" id="UP001525968">
    <property type="component" value="Unassembled WGS sequence"/>
</dbReference>
<reference evidence="1 2" key="1">
    <citation type="submission" date="2022-09" db="EMBL/GenBank/DDBJ databases">
        <title>Draft genome of isolate Be4.</title>
        <authorList>
            <person name="Sanchez-Castro I."/>
            <person name="Martinez-Rodriguez P."/>
            <person name="Descostes M."/>
            <person name="Merroun M."/>
        </authorList>
    </citation>
    <scope>NUCLEOTIDE SEQUENCE [LARGE SCALE GENOMIC DNA]</scope>
    <source>
        <strain evidence="1 2">Be4</strain>
    </source>
</reference>
<dbReference type="InterPro" id="IPR032720">
    <property type="entry name" value="Cys_rich_CWC"/>
</dbReference>